<proteinExistence type="inferred from homology"/>
<dbReference type="PANTHER" id="PTHR40052:SF2">
    <property type="entry name" value="BACILLIREDOXIN BRXA"/>
    <property type="match status" value="1"/>
</dbReference>
<comment type="caution">
    <text evidence="2">The sequence shown here is derived from an EMBL/GenBank/DDBJ whole genome shotgun (WGS) entry which is preliminary data.</text>
</comment>
<name>A0A5J5IQR2_9BACT</name>
<dbReference type="Proteomes" id="UP000326903">
    <property type="component" value="Unassembled WGS sequence"/>
</dbReference>
<accession>A0A5J5IQR2</accession>
<dbReference type="Gene3D" id="3.40.30.10">
    <property type="entry name" value="Glutaredoxin"/>
    <property type="match status" value="1"/>
</dbReference>
<dbReference type="PANTHER" id="PTHR40052">
    <property type="entry name" value="UPF0403 PROTEIN YQIW-RELATED"/>
    <property type="match status" value="1"/>
</dbReference>
<keyword evidence="3" id="KW-1185">Reference proteome</keyword>
<dbReference type="Pfam" id="PF06491">
    <property type="entry name" value="Disulph_isomer"/>
    <property type="match status" value="1"/>
</dbReference>
<dbReference type="NCBIfam" id="TIGR04191">
    <property type="entry name" value="YphP_YqiW"/>
    <property type="match status" value="1"/>
</dbReference>
<evidence type="ECO:0000256" key="1">
    <source>
        <dbReference type="ARBA" id="ARBA00038305"/>
    </source>
</evidence>
<gene>
    <name evidence="2" type="ORF">FW778_07090</name>
</gene>
<reference evidence="2 3" key="1">
    <citation type="submission" date="2019-09" db="EMBL/GenBank/DDBJ databases">
        <title>Draft genome sequence of Ginsengibacter sp. BR5-29.</title>
        <authorList>
            <person name="Im W.-T."/>
        </authorList>
    </citation>
    <scope>NUCLEOTIDE SEQUENCE [LARGE SCALE GENOMIC DNA]</scope>
    <source>
        <strain evidence="2 3">BR5-29</strain>
    </source>
</reference>
<dbReference type="EMBL" id="VYQF01000001">
    <property type="protein sequence ID" value="KAA9042287.1"/>
    <property type="molecule type" value="Genomic_DNA"/>
</dbReference>
<protein>
    <submittedName>
        <fullName evidence="2">BrxA/BrxB family bacilliredoxin</fullName>
    </submittedName>
</protein>
<sequence length="172" mass="18834">MGTTAPTYPEQIAAPFRLELTEAGFEQLLTPEDVENALNKKDGKISLVVLNSVCGCAARAARPGVLLSLFNEVVPDNLYTVFAGMEKAAVNHFRENFLLGVTPTSPNIAILKDGELVEILQRHQIEGKSAGQIADELVGLYNKECNKKNSEEEIAGMRSRFIDRYKVDPLGV</sequence>
<dbReference type="InterPro" id="IPR009474">
    <property type="entry name" value="BrxB/BrxA"/>
</dbReference>
<dbReference type="AlphaFoldDB" id="A0A5J5IQR2"/>
<comment type="similarity">
    <text evidence="1">Belongs to the bacilliredoxin family.</text>
</comment>
<evidence type="ECO:0000313" key="2">
    <source>
        <dbReference type="EMBL" id="KAA9042287.1"/>
    </source>
</evidence>
<evidence type="ECO:0000313" key="3">
    <source>
        <dbReference type="Proteomes" id="UP000326903"/>
    </source>
</evidence>
<organism evidence="2 3">
    <name type="scientific">Ginsengibacter hankyongi</name>
    <dbReference type="NCBI Taxonomy" id="2607284"/>
    <lineage>
        <taxon>Bacteria</taxon>
        <taxon>Pseudomonadati</taxon>
        <taxon>Bacteroidota</taxon>
        <taxon>Chitinophagia</taxon>
        <taxon>Chitinophagales</taxon>
        <taxon>Chitinophagaceae</taxon>
        <taxon>Ginsengibacter</taxon>
    </lineage>
</organism>